<evidence type="ECO:0000313" key="1">
    <source>
        <dbReference type="EMBL" id="RCW20811.1"/>
    </source>
</evidence>
<accession>A0A6I7HKE4</accession>
<gene>
    <name evidence="1" type="ORF">DFR48_11243</name>
</gene>
<reference evidence="1 2" key="1">
    <citation type="submission" date="2018-07" db="EMBL/GenBank/DDBJ databases">
        <title>Genomic Encyclopedia of Type Strains, Phase IV (KMG-IV): sequencing the most valuable type-strain genomes for metagenomic binning, comparative biology and taxonomic classification.</title>
        <authorList>
            <person name="Goeker M."/>
        </authorList>
    </citation>
    <scope>NUCLEOTIDE SEQUENCE [LARGE SCALE GENOMIC DNA]</scope>
    <source>
        <strain evidence="1 2">DSM 25528</strain>
    </source>
</reference>
<evidence type="ECO:0000313" key="2">
    <source>
        <dbReference type="Proteomes" id="UP000252582"/>
    </source>
</evidence>
<keyword evidence="2" id="KW-1185">Reference proteome</keyword>
<protein>
    <submittedName>
        <fullName evidence="1">Uncharacterized protein</fullName>
    </submittedName>
</protein>
<dbReference type="SUPFAM" id="SSF52172">
    <property type="entry name" value="CheY-like"/>
    <property type="match status" value="1"/>
</dbReference>
<dbReference type="EMBL" id="QPIX01000012">
    <property type="protein sequence ID" value="RCW20811.1"/>
    <property type="molecule type" value="Genomic_DNA"/>
</dbReference>
<name>A0A6I7HKE4_9HYPH</name>
<dbReference type="InterPro" id="IPR011006">
    <property type="entry name" value="CheY-like_superfamily"/>
</dbReference>
<organism evidence="1 2">
    <name type="scientific">Ciceribacter lividus</name>
    <dbReference type="NCBI Taxonomy" id="1197950"/>
    <lineage>
        <taxon>Bacteria</taxon>
        <taxon>Pseudomonadati</taxon>
        <taxon>Pseudomonadota</taxon>
        <taxon>Alphaproteobacteria</taxon>
        <taxon>Hyphomicrobiales</taxon>
        <taxon>Rhizobiaceae</taxon>
        <taxon>Ciceribacter</taxon>
    </lineage>
</organism>
<dbReference type="Proteomes" id="UP000252582">
    <property type="component" value="Unassembled WGS sequence"/>
</dbReference>
<dbReference type="AlphaFoldDB" id="A0A6I7HKE4"/>
<comment type="caution">
    <text evidence="1">The sequence shown here is derived from an EMBL/GenBank/DDBJ whole genome shotgun (WGS) entry which is preliminary data.</text>
</comment>
<dbReference type="Gene3D" id="3.40.50.2300">
    <property type="match status" value="1"/>
</dbReference>
<sequence>MGRTQGLILIVEDDAFVAMDAADNVALASMEADTAESVPDALGIPEREEVSAAILDFHVRDGTVTPVIERLHGRPHR</sequence>
<proteinExistence type="predicted"/>
<dbReference type="RefSeq" id="WP_114364748.1">
    <property type="nucleotide sequence ID" value="NZ_QPIX01000012.1"/>
</dbReference>